<protein>
    <submittedName>
        <fullName evidence="2">Uncharacterized protein</fullName>
    </submittedName>
</protein>
<feature type="signal peptide" evidence="1">
    <location>
        <begin position="1"/>
        <end position="18"/>
    </location>
</feature>
<name>A0ABX1TQ36_9PROT</name>
<dbReference type="Pfam" id="PF13728">
    <property type="entry name" value="TraF"/>
    <property type="match status" value="1"/>
</dbReference>
<reference evidence="2 3" key="1">
    <citation type="submission" date="2019-03" db="EMBL/GenBank/DDBJ databases">
        <title>Metabolic reconstructions from genomes of highly enriched 'Candidatus Accumulibacter' and 'Candidatus Competibacter' bioreactor populations.</title>
        <authorList>
            <person name="Annavajhala M.K."/>
            <person name="Welles L."/>
            <person name="Abbas B."/>
            <person name="Sorokin D."/>
            <person name="Park H."/>
            <person name="Van Loosdrecht M."/>
            <person name="Chandran K."/>
        </authorList>
    </citation>
    <scope>NUCLEOTIDE SEQUENCE [LARGE SCALE GENOMIC DNA]</scope>
    <source>
        <strain evidence="2 3">SBR_S</strain>
    </source>
</reference>
<organism evidence="2 3">
    <name type="scientific">Candidatus Accumulibacter phosphatis</name>
    <dbReference type="NCBI Taxonomy" id="327160"/>
    <lineage>
        <taxon>Bacteria</taxon>
        <taxon>Pseudomonadati</taxon>
        <taxon>Pseudomonadota</taxon>
        <taxon>Betaproteobacteria</taxon>
        <taxon>Candidatus Accumulibacter</taxon>
    </lineage>
</organism>
<evidence type="ECO:0000313" key="2">
    <source>
        <dbReference type="EMBL" id="NMQ26339.1"/>
    </source>
</evidence>
<feature type="chain" id="PRO_5046876022" evidence="1">
    <location>
        <begin position="19"/>
        <end position="135"/>
    </location>
</feature>
<accession>A0ABX1TQ36</accession>
<dbReference type="Proteomes" id="UP000749010">
    <property type="component" value="Unassembled WGS sequence"/>
</dbReference>
<sequence>MRSLVMAVCCLCFGSASANSGLEYPSMWICDEDRFNWYCDIPPDPEPANSAPEAKVLSEEVEAVAALKALREGAERKRALAIIKPTPENLTRAAATAQATATAWGRVATTRRTTACARSISGPKNSASAKRWRWK</sequence>
<keyword evidence="1" id="KW-0732">Signal</keyword>
<evidence type="ECO:0000256" key="1">
    <source>
        <dbReference type="SAM" id="SignalP"/>
    </source>
</evidence>
<evidence type="ECO:0000313" key="3">
    <source>
        <dbReference type="Proteomes" id="UP000749010"/>
    </source>
</evidence>
<dbReference type="EMBL" id="SPMY01000001">
    <property type="protein sequence ID" value="NMQ26339.1"/>
    <property type="molecule type" value="Genomic_DNA"/>
</dbReference>
<dbReference type="InterPro" id="IPR039555">
    <property type="entry name" value="TraF/TrbB"/>
</dbReference>
<proteinExistence type="predicted"/>
<gene>
    <name evidence="2" type="ORF">E4Q23_00285</name>
</gene>
<comment type="caution">
    <text evidence="2">The sequence shown here is derived from an EMBL/GenBank/DDBJ whole genome shotgun (WGS) entry which is preliminary data.</text>
</comment>
<keyword evidence="3" id="KW-1185">Reference proteome</keyword>